<gene>
    <name evidence="1" type="ORF">ABID44_001699</name>
</gene>
<sequence>MIEWLGEEGAKAGLERSRYTVKELRMIAGELNANAPTKAARKDIVSAIISKVDQRIDKSVQELLTMSSGDLLLYFEQVRPNKAELLTILGDLDFHPGSEAQKSLYKYAARQIAETGMFQRVASGS</sequence>
<dbReference type="RefSeq" id="WP_354151244.1">
    <property type="nucleotide sequence ID" value="NZ_JBEPMN010000004.1"/>
</dbReference>
<evidence type="ECO:0000313" key="1">
    <source>
        <dbReference type="EMBL" id="MET3661379.1"/>
    </source>
</evidence>
<dbReference type="EMBL" id="JBEPMN010000004">
    <property type="protein sequence ID" value="MET3661379.1"/>
    <property type="molecule type" value="Genomic_DNA"/>
</dbReference>
<evidence type="ECO:0000313" key="2">
    <source>
        <dbReference type="Proteomes" id="UP001549143"/>
    </source>
</evidence>
<accession>A0ABV2KJW7</accession>
<proteinExistence type="predicted"/>
<keyword evidence="2" id="KW-1185">Reference proteome</keyword>
<name>A0ABV2KJW7_9HYPH</name>
<protein>
    <recommendedName>
        <fullName evidence="3">Rho termination factor N-terminal domain-containing protein</fullName>
    </recommendedName>
</protein>
<evidence type="ECO:0008006" key="3">
    <source>
        <dbReference type="Google" id="ProtNLM"/>
    </source>
</evidence>
<dbReference type="Proteomes" id="UP001549143">
    <property type="component" value="Unassembled WGS sequence"/>
</dbReference>
<organism evidence="1 2">
    <name type="scientific">Aquamicrobium ahrensii</name>
    <dbReference type="NCBI Taxonomy" id="469551"/>
    <lineage>
        <taxon>Bacteria</taxon>
        <taxon>Pseudomonadati</taxon>
        <taxon>Pseudomonadota</taxon>
        <taxon>Alphaproteobacteria</taxon>
        <taxon>Hyphomicrobiales</taxon>
        <taxon>Phyllobacteriaceae</taxon>
        <taxon>Aquamicrobium</taxon>
    </lineage>
</organism>
<comment type="caution">
    <text evidence="1">The sequence shown here is derived from an EMBL/GenBank/DDBJ whole genome shotgun (WGS) entry which is preliminary data.</text>
</comment>
<reference evidence="1 2" key="1">
    <citation type="submission" date="2024-06" db="EMBL/GenBank/DDBJ databases">
        <title>Genomic Encyclopedia of Type Strains, Phase IV (KMG-IV): sequencing the most valuable type-strain genomes for metagenomic binning, comparative biology and taxonomic classification.</title>
        <authorList>
            <person name="Goeker M."/>
        </authorList>
    </citation>
    <scope>NUCLEOTIDE SEQUENCE [LARGE SCALE GENOMIC DNA]</scope>
    <source>
        <strain evidence="1 2">DSM 19730</strain>
    </source>
</reference>